<protein>
    <recommendedName>
        <fullName evidence="1">FAS1-like dehydratase domain-containing protein</fullName>
    </recommendedName>
</protein>
<evidence type="ECO:0000259" key="1">
    <source>
        <dbReference type="Pfam" id="PF13452"/>
    </source>
</evidence>
<accession>A0A485M2N2</accession>
<dbReference type="Pfam" id="PF13452">
    <property type="entry name" value="FAS1_DH_region"/>
    <property type="match status" value="1"/>
</dbReference>
<dbReference type="InterPro" id="IPR029069">
    <property type="entry name" value="HotDog_dom_sf"/>
</dbReference>
<reference evidence="2" key="1">
    <citation type="submission" date="2019-03" db="EMBL/GenBank/DDBJ databases">
        <authorList>
            <person name="Hao L."/>
        </authorList>
    </citation>
    <scope>NUCLEOTIDE SEQUENCE</scope>
</reference>
<name>A0A485M2N2_9ZZZZ</name>
<dbReference type="Gene3D" id="3.10.129.10">
    <property type="entry name" value="Hotdog Thioesterase"/>
    <property type="match status" value="1"/>
</dbReference>
<organism evidence="2">
    <name type="scientific">anaerobic digester metagenome</name>
    <dbReference type="NCBI Taxonomy" id="1263854"/>
    <lineage>
        <taxon>unclassified sequences</taxon>
        <taxon>metagenomes</taxon>
        <taxon>ecological metagenomes</taxon>
    </lineage>
</organism>
<dbReference type="InterPro" id="IPR039569">
    <property type="entry name" value="FAS1-like_DH_region"/>
</dbReference>
<dbReference type="PIRSF" id="PIRSF018072">
    <property type="entry name" value="UCP018072"/>
    <property type="match status" value="1"/>
</dbReference>
<dbReference type="AlphaFoldDB" id="A0A485M2N2"/>
<dbReference type="CDD" id="cd03441">
    <property type="entry name" value="R_hydratase_like"/>
    <property type="match status" value="1"/>
</dbReference>
<sequence>MADLSKVGTEYPPIVWEVERGKIRELAKAIGDFNPIYLDRDAAVKAGYKDTPAPPTFLTVPMMWCGKMPDFINDLKINFMMVLHGEEEYEYYQEIYPGDVITGIPKVTKMEEKTSKSGSKMDMITLEVLYTNQRGEKVAKVRSLLVERK</sequence>
<evidence type="ECO:0000313" key="2">
    <source>
        <dbReference type="EMBL" id="VFU15765.1"/>
    </source>
</evidence>
<dbReference type="EMBL" id="CAADRM010000109">
    <property type="protein sequence ID" value="VFU15765.1"/>
    <property type="molecule type" value="Genomic_DNA"/>
</dbReference>
<proteinExistence type="predicted"/>
<gene>
    <name evidence="2" type="ORF">SCFA_450004</name>
</gene>
<feature type="domain" description="FAS1-like dehydratase" evidence="1">
    <location>
        <begin position="6"/>
        <end position="140"/>
    </location>
</feature>
<dbReference type="InterPro" id="IPR016709">
    <property type="entry name" value="HadA-like"/>
</dbReference>
<dbReference type="SUPFAM" id="SSF54637">
    <property type="entry name" value="Thioesterase/thiol ester dehydrase-isomerase"/>
    <property type="match status" value="1"/>
</dbReference>